<organism evidence="1 2">
    <name type="scientific">Meloidogyne enterolobii</name>
    <name type="common">Root-knot nematode worm</name>
    <name type="synonym">Meloidogyne mayaguensis</name>
    <dbReference type="NCBI Taxonomy" id="390850"/>
    <lineage>
        <taxon>Eukaryota</taxon>
        <taxon>Metazoa</taxon>
        <taxon>Ecdysozoa</taxon>
        <taxon>Nematoda</taxon>
        <taxon>Chromadorea</taxon>
        <taxon>Rhabditida</taxon>
        <taxon>Tylenchina</taxon>
        <taxon>Tylenchomorpha</taxon>
        <taxon>Tylenchoidea</taxon>
        <taxon>Meloidogynidae</taxon>
        <taxon>Meloidogyninae</taxon>
        <taxon>Meloidogyne</taxon>
    </lineage>
</organism>
<accession>A0ACB0Z6X8</accession>
<evidence type="ECO:0000313" key="2">
    <source>
        <dbReference type="Proteomes" id="UP001497535"/>
    </source>
</evidence>
<reference evidence="1" key="1">
    <citation type="submission" date="2023-11" db="EMBL/GenBank/DDBJ databases">
        <authorList>
            <person name="Poullet M."/>
        </authorList>
    </citation>
    <scope>NUCLEOTIDE SEQUENCE</scope>
    <source>
        <strain evidence="1">E1834</strain>
    </source>
</reference>
<dbReference type="EMBL" id="CAVMJV010000027">
    <property type="protein sequence ID" value="CAK5074751.1"/>
    <property type="molecule type" value="Genomic_DNA"/>
</dbReference>
<proteinExistence type="predicted"/>
<dbReference type="Proteomes" id="UP001497535">
    <property type="component" value="Unassembled WGS sequence"/>
</dbReference>
<sequence>MDKRSTFADANCGVCKSSSKFMKNSYNRIITCNFQWKVVKLEEIYEAVQPGIKTQLISRQFSVPSFTEVAWELVLEIYKLRLDIRTVNIWLRQVGPCTINDVANTKYKIYVIKDDNNRVLISRSTNELEDQQRMGCTTVSLEDVISKAKGSSNDIVLEGLQLYCEIKLFYVNSFQLLQDKYRKMLKDETFTDCIFKVGDVIMKAHRCVLVQGSVVFKIMFGDVGMIEAKTGEVTISDTTPECFRALLEYIYTGKIGKDVLKNNVEGIFAIAHKYQVEMLQYECERYMASLLNAETFFKYCGVISLYGATTLEIACKEYCLKNNEIFFASKEWKDVKETYPELATKFMDFYLCDGIYGGYYEVSY</sequence>
<protein>
    <submittedName>
        <fullName evidence="1">Uncharacterized protein</fullName>
    </submittedName>
</protein>
<name>A0ACB0Z6X8_MELEN</name>
<comment type="caution">
    <text evidence="1">The sequence shown here is derived from an EMBL/GenBank/DDBJ whole genome shotgun (WGS) entry which is preliminary data.</text>
</comment>
<keyword evidence="2" id="KW-1185">Reference proteome</keyword>
<gene>
    <name evidence="1" type="ORF">MENTE1834_LOCUS21516</name>
</gene>
<evidence type="ECO:0000313" key="1">
    <source>
        <dbReference type="EMBL" id="CAK5074751.1"/>
    </source>
</evidence>